<sequence>MEPQLTHCQLCKKKSSETFWRRKGLIICKQCFDKLQRLKS</sequence>
<protein>
    <recommendedName>
        <fullName evidence="3">ClpX-type ZB domain-containing protein</fullName>
    </recommendedName>
</protein>
<evidence type="ECO:0000313" key="1">
    <source>
        <dbReference type="EMBL" id="KGG19867.1"/>
    </source>
</evidence>
<reference evidence="2" key="1">
    <citation type="journal article" date="2014" name="Sci. Data">
        <title>Genomes of diverse isolates of the marine cyanobacterium Prochlorococcus.</title>
        <authorList>
            <person name="Biller S."/>
            <person name="Berube P."/>
            <person name="Thompson J."/>
            <person name="Kelly L."/>
            <person name="Roggensack S."/>
            <person name="Awad L."/>
            <person name="Roache-Johnson K."/>
            <person name="Ding H."/>
            <person name="Giovannoni S.J."/>
            <person name="Moore L.R."/>
            <person name="Chisholm S.W."/>
        </authorList>
    </citation>
    <scope>NUCLEOTIDE SEQUENCE [LARGE SCALE GENOMIC DNA]</scope>
    <source>
        <strain evidence="2">PAC1</strain>
    </source>
</reference>
<organism evidence="1 2">
    <name type="scientific">Prochlorococcus marinus str. PAC1</name>
    <dbReference type="NCBI Taxonomy" id="59924"/>
    <lineage>
        <taxon>Bacteria</taxon>
        <taxon>Bacillati</taxon>
        <taxon>Cyanobacteriota</taxon>
        <taxon>Cyanophyceae</taxon>
        <taxon>Synechococcales</taxon>
        <taxon>Prochlorococcaceae</taxon>
        <taxon>Prochlorococcus</taxon>
    </lineage>
</organism>
<comment type="caution">
    <text evidence="1">The sequence shown here is derived from an EMBL/GenBank/DDBJ whole genome shotgun (WGS) entry which is preliminary data.</text>
</comment>
<evidence type="ECO:0000313" key="2">
    <source>
        <dbReference type="Proteomes" id="UP000030392"/>
    </source>
</evidence>
<dbReference type="EMBL" id="JNAX01000015">
    <property type="protein sequence ID" value="KGG19867.1"/>
    <property type="molecule type" value="Genomic_DNA"/>
</dbReference>
<gene>
    <name evidence="1" type="ORF">EV03_2257</name>
</gene>
<proteinExistence type="predicted"/>
<dbReference type="Proteomes" id="UP000030392">
    <property type="component" value="Unassembled WGS sequence"/>
</dbReference>
<name>A0A0A2C2W6_PROMR</name>
<accession>A0A0A2C2W6</accession>
<dbReference type="SUPFAM" id="SSF57863">
    <property type="entry name" value="ArfGap/RecO-like zinc finger"/>
    <property type="match status" value="1"/>
</dbReference>
<evidence type="ECO:0008006" key="3">
    <source>
        <dbReference type="Google" id="ProtNLM"/>
    </source>
</evidence>
<dbReference type="AlphaFoldDB" id="A0A0A2C2W6"/>
<dbReference type="InterPro" id="IPR037278">
    <property type="entry name" value="ARFGAP/RecO"/>
</dbReference>